<dbReference type="EMBL" id="QGHB01000019">
    <property type="protein sequence ID" value="PWK81096.1"/>
    <property type="molecule type" value="Genomic_DNA"/>
</dbReference>
<dbReference type="PANTHER" id="PTHR43443:SF1">
    <property type="entry name" value="3-HEXULOSE-6-PHOSPHATE ISOMERASE"/>
    <property type="match status" value="1"/>
</dbReference>
<dbReference type="InterPro" id="IPR001347">
    <property type="entry name" value="SIS_dom"/>
</dbReference>
<dbReference type="CDD" id="cd05005">
    <property type="entry name" value="SIS_PHI"/>
    <property type="match status" value="1"/>
</dbReference>
<evidence type="ECO:0000259" key="3">
    <source>
        <dbReference type="PROSITE" id="PS51464"/>
    </source>
</evidence>
<feature type="domain" description="SIS" evidence="3">
    <location>
        <begin position="70"/>
        <end position="212"/>
    </location>
</feature>
<dbReference type="GO" id="GO:0097367">
    <property type="term" value="F:carbohydrate derivative binding"/>
    <property type="evidence" value="ECO:0007669"/>
    <property type="project" value="InterPro"/>
</dbReference>
<organism evidence="4 5">
    <name type="scientific">Lentzea atacamensis</name>
    <dbReference type="NCBI Taxonomy" id="531938"/>
    <lineage>
        <taxon>Bacteria</taxon>
        <taxon>Bacillati</taxon>
        <taxon>Actinomycetota</taxon>
        <taxon>Actinomycetes</taxon>
        <taxon>Pseudonocardiales</taxon>
        <taxon>Pseudonocardiaceae</taxon>
        <taxon>Lentzea</taxon>
    </lineage>
</organism>
<dbReference type="InterPro" id="IPR046348">
    <property type="entry name" value="SIS_dom_sf"/>
</dbReference>
<name>A0A316HIL6_9PSEU</name>
<evidence type="ECO:0000313" key="4">
    <source>
        <dbReference type="EMBL" id="PWK81096.1"/>
    </source>
</evidence>
<reference evidence="4 5" key="1">
    <citation type="submission" date="2018-05" db="EMBL/GenBank/DDBJ databases">
        <title>Genomic Encyclopedia of Type Strains, Phase IV (KMG-IV): sequencing the most valuable type-strain genomes for metagenomic binning, comparative biology and taxonomic classification.</title>
        <authorList>
            <person name="Goeker M."/>
        </authorList>
    </citation>
    <scope>NUCLEOTIDE SEQUENCE [LARGE SCALE GENOMIC DNA]</scope>
    <source>
        <strain evidence="4 5">DSM 45480</strain>
    </source>
</reference>
<dbReference type="GO" id="GO:1901135">
    <property type="term" value="P:carbohydrate derivative metabolic process"/>
    <property type="evidence" value="ECO:0007669"/>
    <property type="project" value="InterPro"/>
</dbReference>
<proteinExistence type="inferred from homology"/>
<comment type="caution">
    <text evidence="4">The sequence shown here is derived from an EMBL/GenBank/DDBJ whole genome shotgun (WGS) entry which is preliminary data.</text>
</comment>
<dbReference type="Pfam" id="PF01380">
    <property type="entry name" value="SIS"/>
    <property type="match status" value="1"/>
</dbReference>
<dbReference type="InterPro" id="IPR017552">
    <property type="entry name" value="PHI/rmpB"/>
</dbReference>
<dbReference type="PROSITE" id="PS51464">
    <property type="entry name" value="SIS"/>
    <property type="match status" value="1"/>
</dbReference>
<evidence type="ECO:0000256" key="2">
    <source>
        <dbReference type="SAM" id="MobiDB-lite"/>
    </source>
</evidence>
<evidence type="ECO:0000313" key="5">
    <source>
        <dbReference type="Proteomes" id="UP000246005"/>
    </source>
</evidence>
<dbReference type="SUPFAM" id="SSF53697">
    <property type="entry name" value="SIS domain"/>
    <property type="match status" value="1"/>
</dbReference>
<dbReference type="Proteomes" id="UP000246005">
    <property type="component" value="Unassembled WGS sequence"/>
</dbReference>
<dbReference type="PANTHER" id="PTHR43443">
    <property type="entry name" value="3-HEXULOSE-6-PHOSPHATE ISOMERASE"/>
    <property type="match status" value="1"/>
</dbReference>
<accession>A0A316HIL6</accession>
<feature type="region of interest" description="Disordered" evidence="2">
    <location>
        <begin position="1"/>
        <end position="42"/>
    </location>
</feature>
<protein>
    <submittedName>
        <fullName evidence="4">3-hexulose-6-phosphate isomerase</fullName>
    </submittedName>
</protein>
<keyword evidence="4" id="KW-0413">Isomerase</keyword>
<sequence>MVVETSVTVPGPPRPPQDDESPENGPHPDRKPGTSSRSGMPGHLEHAANLVLSENRRALNDVSWRAVTKLVTLISGADRVFVLGEGRSGLAVRMAAMRLMHLGLQVHVVGETTTPPLSRGDVLIAVSGSGGTPGVVLVAEQVRAAGGQIAALTTTLSSPLAAIAELVVAIPAASKHDHDSESSAQFAGSLFEQSTLLLFDALFHALSRDLGKTSEVLWAAHANLE</sequence>
<gene>
    <name evidence="4" type="ORF">C8D88_1195</name>
</gene>
<dbReference type="Gene3D" id="3.40.50.10490">
    <property type="entry name" value="Glucose-6-phosphate isomerase like protein, domain 1"/>
    <property type="match status" value="1"/>
</dbReference>
<dbReference type="AlphaFoldDB" id="A0A316HIL6"/>
<comment type="similarity">
    <text evidence="1">Belongs to the SIS family. PHI subfamily.</text>
</comment>
<evidence type="ECO:0000256" key="1">
    <source>
        <dbReference type="ARBA" id="ARBA00009235"/>
    </source>
</evidence>
<dbReference type="GO" id="GO:0016853">
    <property type="term" value="F:isomerase activity"/>
    <property type="evidence" value="ECO:0007669"/>
    <property type="project" value="UniProtKB-KW"/>
</dbReference>
<dbReference type="NCBIfam" id="TIGR03127">
    <property type="entry name" value="RuMP_HxlB"/>
    <property type="match status" value="1"/>
</dbReference>